<dbReference type="Gramene" id="TraesJAG3B03G01711200.1">
    <property type="protein sequence ID" value="TraesJAG3B03G01711200.1.CDS1"/>
    <property type="gene ID" value="TraesJAG3B03G01711200"/>
</dbReference>
<dbReference type="EnsemblPlants" id="TraesCS3B02G380900.1">
    <property type="protein sequence ID" value="TraesCS3B02G380900.1.cds1"/>
    <property type="gene ID" value="TraesCS3B02G380900"/>
</dbReference>
<dbReference type="Gramene" id="TraesCS3B02G380900.1">
    <property type="protein sequence ID" value="TraesCS3B02G380900.1.cds1"/>
    <property type="gene ID" value="TraesCS3B02G380900"/>
</dbReference>
<name>A0A3B6FVL1_WHEAT</name>
<dbReference type="Proteomes" id="UP000019116">
    <property type="component" value="Chromosome 3B"/>
</dbReference>
<accession>A0A3B6FVL1</accession>
<feature type="region of interest" description="Disordered" evidence="1">
    <location>
        <begin position="30"/>
        <end position="56"/>
    </location>
</feature>
<dbReference type="Gramene" id="TraesLAC3B03G01644780.1">
    <property type="protein sequence ID" value="TraesLAC3B03G01644780.1.CDS1"/>
    <property type="gene ID" value="TraesLAC3B03G01644780"/>
</dbReference>
<dbReference type="Gramene" id="TraesCLE_scaffold_019018_01G000100.1">
    <property type="protein sequence ID" value="TraesCLE_scaffold_019018_01G000100.1"/>
    <property type="gene ID" value="TraesCLE_scaffold_019018_01G000100"/>
</dbReference>
<sequence>MERVQRKREGYSAQKLGQPALMAVRDHSLAHMRGTVPGRPSSPTGQSLALTYPPPPFDHSLHATGRTAAGTFLRQRPERERVCEREMNSFCGF</sequence>
<evidence type="ECO:0000313" key="2">
    <source>
        <dbReference type="EnsemblPlants" id="TraesCS3B02G380900.1.cds1"/>
    </source>
</evidence>
<dbReference type="Gramene" id="TraesCS3B03G0954600.1">
    <property type="protein sequence ID" value="TraesCS3B03G0954600.1.CDS1"/>
    <property type="gene ID" value="TraesCS3B03G0954600"/>
</dbReference>
<dbReference type="AlphaFoldDB" id="A0A3B6FVL1"/>
<dbReference type="Gramene" id="TraesRN3B0100955600.1">
    <property type="protein sequence ID" value="TraesRN3B0100955600.1"/>
    <property type="gene ID" value="TraesRN3B0100955600"/>
</dbReference>
<protein>
    <submittedName>
        <fullName evidence="2">Uncharacterized protein</fullName>
    </submittedName>
</protein>
<dbReference type="Gramene" id="TraesROB_scaffold_007169_01G000200.1">
    <property type="protein sequence ID" value="TraesROB_scaffold_007169_01G000200.1"/>
    <property type="gene ID" value="TraesROB_scaffold_007169_01G000200"/>
</dbReference>
<evidence type="ECO:0000256" key="1">
    <source>
        <dbReference type="SAM" id="MobiDB-lite"/>
    </source>
</evidence>
<evidence type="ECO:0000313" key="3">
    <source>
        <dbReference type="Proteomes" id="UP000019116"/>
    </source>
</evidence>
<proteinExistence type="predicted"/>
<dbReference type="Gramene" id="TraesSYM3B03G01724830.1">
    <property type="protein sequence ID" value="TraesSYM3B03G01724830.1.CDS1"/>
    <property type="gene ID" value="TraesSYM3B03G01724830"/>
</dbReference>
<reference evidence="2" key="1">
    <citation type="submission" date="2018-08" db="EMBL/GenBank/DDBJ databases">
        <authorList>
            <person name="Rossello M."/>
        </authorList>
    </citation>
    <scope>NUCLEOTIDE SEQUENCE [LARGE SCALE GENOMIC DNA]</scope>
    <source>
        <strain evidence="2">cv. Chinese Spring</strain>
    </source>
</reference>
<dbReference type="Gramene" id="TraesMAC3B03G01703980.1">
    <property type="protein sequence ID" value="TraesMAC3B03G01703980.1.CDS1"/>
    <property type="gene ID" value="TraesMAC3B03G01703980"/>
</dbReference>
<dbReference type="Gramene" id="TraesNOR3B03G01726400.1">
    <property type="protein sequence ID" value="TraesNOR3B03G01726400.1.CDS1"/>
    <property type="gene ID" value="TraesNOR3B03G01726400"/>
</dbReference>
<reference evidence="2" key="2">
    <citation type="submission" date="2018-10" db="UniProtKB">
        <authorList>
            <consortium name="EnsemblPlants"/>
        </authorList>
    </citation>
    <scope>IDENTIFICATION</scope>
</reference>
<dbReference type="Gramene" id="TraesLDM3B03G01701760.1">
    <property type="protein sequence ID" value="TraesLDM3B03G01701760.1.CDS1"/>
    <property type="gene ID" value="TraesLDM3B03G01701760"/>
</dbReference>
<dbReference type="Gramene" id="TraesJUL3B03G01717120.1">
    <property type="protein sequence ID" value="TraesJUL3B03G01717120.1.CDS1"/>
    <property type="gene ID" value="TraesJUL3B03G01717120"/>
</dbReference>
<organism evidence="2">
    <name type="scientific">Triticum aestivum</name>
    <name type="common">Wheat</name>
    <dbReference type="NCBI Taxonomy" id="4565"/>
    <lineage>
        <taxon>Eukaryota</taxon>
        <taxon>Viridiplantae</taxon>
        <taxon>Streptophyta</taxon>
        <taxon>Embryophyta</taxon>
        <taxon>Tracheophyta</taxon>
        <taxon>Spermatophyta</taxon>
        <taxon>Magnoliopsida</taxon>
        <taxon>Liliopsida</taxon>
        <taxon>Poales</taxon>
        <taxon>Poaceae</taxon>
        <taxon>BOP clade</taxon>
        <taxon>Pooideae</taxon>
        <taxon>Triticodae</taxon>
        <taxon>Triticeae</taxon>
        <taxon>Triticinae</taxon>
        <taxon>Triticum</taxon>
    </lineage>
</organism>
<dbReference type="Gramene" id="TraesARI3B03G01731720.1">
    <property type="protein sequence ID" value="TraesARI3B03G01731720.1.CDS1"/>
    <property type="gene ID" value="TraesARI3B03G01731720"/>
</dbReference>
<keyword evidence="3" id="KW-1185">Reference proteome</keyword>